<dbReference type="Proteomes" id="UP000030687">
    <property type="component" value="Unassembled WGS sequence"/>
</dbReference>
<gene>
    <name evidence="2" type="ORF">CICLE_v10024624mg</name>
</gene>
<feature type="transmembrane region" description="Helical" evidence="1">
    <location>
        <begin position="44"/>
        <end position="67"/>
    </location>
</feature>
<dbReference type="KEGG" id="cic:CICLE_v10024624mg"/>
<dbReference type="InParanoid" id="V4TLU1"/>
<name>V4TLU1_CITCL</name>
<evidence type="ECO:0000256" key="1">
    <source>
        <dbReference type="SAM" id="Phobius"/>
    </source>
</evidence>
<keyword evidence="1" id="KW-0812">Transmembrane</keyword>
<dbReference type="AlphaFoldDB" id="V4TLU1"/>
<organism evidence="2 3">
    <name type="scientific">Citrus clementina</name>
    <name type="common">Clementine</name>
    <name type="synonym">Citrus deliciosa x Citrus sinensis</name>
    <dbReference type="NCBI Taxonomy" id="85681"/>
    <lineage>
        <taxon>Eukaryota</taxon>
        <taxon>Viridiplantae</taxon>
        <taxon>Streptophyta</taxon>
        <taxon>Embryophyta</taxon>
        <taxon>Tracheophyta</taxon>
        <taxon>Spermatophyta</taxon>
        <taxon>Magnoliopsida</taxon>
        <taxon>eudicotyledons</taxon>
        <taxon>Gunneridae</taxon>
        <taxon>Pentapetalae</taxon>
        <taxon>rosids</taxon>
        <taxon>malvids</taxon>
        <taxon>Sapindales</taxon>
        <taxon>Rutaceae</taxon>
        <taxon>Aurantioideae</taxon>
        <taxon>Citrus</taxon>
    </lineage>
</organism>
<accession>V4TLU1</accession>
<keyword evidence="3" id="KW-1185">Reference proteome</keyword>
<sequence length="69" mass="8167">MYYISAQQLFWVTSFLEFDCKCYLVSSYQSFLLELKFSCTKYNIVVFCISCNLVTSLLFTCTAFAFYRI</sequence>
<proteinExistence type="predicted"/>
<reference evidence="2 3" key="1">
    <citation type="submission" date="2013-10" db="EMBL/GenBank/DDBJ databases">
        <authorList>
            <consortium name="International Citrus Genome Consortium"/>
            <person name="Jenkins J."/>
            <person name="Schmutz J."/>
            <person name="Prochnik S."/>
            <person name="Rokhsar D."/>
            <person name="Gmitter F."/>
            <person name="Ollitrault P."/>
            <person name="Machado M."/>
            <person name="Talon M."/>
            <person name="Wincker P."/>
            <person name="Jaillon O."/>
            <person name="Morgante M."/>
        </authorList>
    </citation>
    <scope>NUCLEOTIDE SEQUENCE</scope>
    <source>
        <strain evidence="3">cv. Clemenules</strain>
    </source>
</reference>
<protein>
    <submittedName>
        <fullName evidence="2">Uncharacterized protein</fullName>
    </submittedName>
</protein>
<dbReference type="EMBL" id="KI536661">
    <property type="protein sequence ID" value="ESR54372.1"/>
    <property type="molecule type" value="Genomic_DNA"/>
</dbReference>
<evidence type="ECO:0000313" key="3">
    <source>
        <dbReference type="Proteomes" id="UP000030687"/>
    </source>
</evidence>
<keyword evidence="1" id="KW-1133">Transmembrane helix</keyword>
<evidence type="ECO:0000313" key="2">
    <source>
        <dbReference type="EMBL" id="ESR54372.1"/>
    </source>
</evidence>
<keyword evidence="1" id="KW-0472">Membrane</keyword>
<dbReference type="Gramene" id="ESR54372">
    <property type="protein sequence ID" value="ESR54372"/>
    <property type="gene ID" value="CICLE_v10024624mg"/>
</dbReference>